<keyword evidence="5" id="KW-1185">Reference proteome</keyword>
<feature type="compositionally biased region" description="Low complexity" evidence="1">
    <location>
        <begin position="64"/>
        <end position="99"/>
    </location>
</feature>
<dbReference type="Gene3D" id="3.20.20.80">
    <property type="entry name" value="Glycosidases"/>
    <property type="match status" value="1"/>
</dbReference>
<dbReference type="SUPFAM" id="SSF51445">
    <property type="entry name" value="(Trans)glycosidases"/>
    <property type="match status" value="1"/>
</dbReference>
<dbReference type="Proteomes" id="UP001063166">
    <property type="component" value="Unassembled WGS sequence"/>
</dbReference>
<evidence type="ECO:0000259" key="3">
    <source>
        <dbReference type="Pfam" id="PF11790"/>
    </source>
</evidence>
<feature type="domain" description="Asl1-like glycosyl hydrolase catalytic" evidence="3">
    <location>
        <begin position="120"/>
        <end position="353"/>
    </location>
</feature>
<reference evidence="4" key="1">
    <citation type="submission" date="2022-07" db="EMBL/GenBank/DDBJ databases">
        <title>The genome of Lyophyllum shimeji provides insight into the initial evolution of ectomycorrhizal fungal genome.</title>
        <authorList>
            <person name="Kobayashi Y."/>
            <person name="Shibata T."/>
            <person name="Hirakawa H."/>
            <person name="Shigenobu S."/>
            <person name="Nishiyama T."/>
            <person name="Yamada A."/>
            <person name="Hasebe M."/>
            <person name="Kawaguchi M."/>
        </authorList>
    </citation>
    <scope>NUCLEOTIDE SEQUENCE</scope>
    <source>
        <strain evidence="4">AT787</strain>
    </source>
</reference>
<dbReference type="EMBL" id="BRPK01000001">
    <property type="protein sequence ID" value="GLB33625.1"/>
    <property type="molecule type" value="Genomic_DNA"/>
</dbReference>
<dbReference type="GO" id="GO:0071966">
    <property type="term" value="P:fungal-type cell wall polysaccharide metabolic process"/>
    <property type="evidence" value="ECO:0007669"/>
    <property type="project" value="TreeGrafter"/>
</dbReference>
<accession>A0A9P3UJQ8</accession>
<evidence type="ECO:0000256" key="1">
    <source>
        <dbReference type="SAM" id="MobiDB-lite"/>
    </source>
</evidence>
<evidence type="ECO:0000313" key="5">
    <source>
        <dbReference type="Proteomes" id="UP001063166"/>
    </source>
</evidence>
<sequence>MAVTKLLNLLALSSLAIIASSFGATPVNALTVDTHHLAHAPVHGHAALAKKRRAAGGKRCKPRPSSSVAVPVPTSAPVKATSTKAPAPTTSSTNHNNGGSPPPANGGGNSGSNGGVGKVGIAWPQDDDKALASFKTPKVGPIYTWSPWIPSAAKSLGYEPVPMFWGEKQASEFQRIVVPGYARTVLGFNEPNQQGQSDMSPERGVELWLQYIEPLKSKGYSLISPACTNAPSGKKWLQDFLAICNGRCHLDGVALHFYGTDPQAMIDYLIDMHNTFNLPIWPTEFACESFSGGKQCSKDDVFNFMSKVKNFMDNTGWVQHYFAFGAMYDMGNVNPLNQLLGSNGKPTDLGYMYIN</sequence>
<evidence type="ECO:0000313" key="4">
    <source>
        <dbReference type="EMBL" id="GLB33625.1"/>
    </source>
</evidence>
<dbReference type="InterPro" id="IPR017853">
    <property type="entry name" value="GH"/>
</dbReference>
<keyword evidence="2" id="KW-0732">Signal</keyword>
<feature type="chain" id="PRO_5040361878" evidence="2">
    <location>
        <begin position="30"/>
        <end position="355"/>
    </location>
</feature>
<dbReference type="InterPro" id="IPR024655">
    <property type="entry name" value="Asl1_glyco_hydro_catalytic"/>
</dbReference>
<evidence type="ECO:0000256" key="2">
    <source>
        <dbReference type="SAM" id="SignalP"/>
    </source>
</evidence>
<proteinExistence type="predicted"/>
<dbReference type="Pfam" id="PF11790">
    <property type="entry name" value="Glyco_hydro_cc"/>
    <property type="match status" value="1"/>
</dbReference>
<feature type="signal peptide" evidence="2">
    <location>
        <begin position="1"/>
        <end position="29"/>
    </location>
</feature>
<feature type="compositionally biased region" description="Basic residues" evidence="1">
    <location>
        <begin position="51"/>
        <end position="62"/>
    </location>
</feature>
<protein>
    <submittedName>
        <fullName evidence="4">Expressed protein</fullName>
    </submittedName>
</protein>
<feature type="region of interest" description="Disordered" evidence="1">
    <location>
        <begin position="51"/>
        <end position="122"/>
    </location>
</feature>
<name>A0A9P3UJQ8_LYOSH</name>
<feature type="compositionally biased region" description="Gly residues" evidence="1">
    <location>
        <begin position="105"/>
        <end position="118"/>
    </location>
</feature>
<dbReference type="OrthoDB" id="5959761at2759"/>
<gene>
    <name evidence="4" type="ORF">LshimejAT787_0105090</name>
</gene>
<dbReference type="GO" id="GO:0009277">
    <property type="term" value="C:fungal-type cell wall"/>
    <property type="evidence" value="ECO:0007669"/>
    <property type="project" value="TreeGrafter"/>
</dbReference>
<dbReference type="AlphaFoldDB" id="A0A9P3UJQ8"/>
<comment type="caution">
    <text evidence="4">The sequence shown here is derived from an EMBL/GenBank/DDBJ whole genome shotgun (WGS) entry which is preliminary data.</text>
</comment>
<organism evidence="4 5">
    <name type="scientific">Lyophyllum shimeji</name>
    <name type="common">Hon-shimeji</name>
    <name type="synonym">Tricholoma shimeji</name>
    <dbReference type="NCBI Taxonomy" id="47721"/>
    <lineage>
        <taxon>Eukaryota</taxon>
        <taxon>Fungi</taxon>
        <taxon>Dikarya</taxon>
        <taxon>Basidiomycota</taxon>
        <taxon>Agaricomycotina</taxon>
        <taxon>Agaricomycetes</taxon>
        <taxon>Agaricomycetidae</taxon>
        <taxon>Agaricales</taxon>
        <taxon>Tricholomatineae</taxon>
        <taxon>Lyophyllaceae</taxon>
        <taxon>Lyophyllum</taxon>
    </lineage>
</organism>
<dbReference type="InterPro" id="IPR053183">
    <property type="entry name" value="ASL1"/>
</dbReference>
<dbReference type="PANTHER" id="PTHR34154:SF3">
    <property type="entry name" value="ALKALI-SENSITIVE LINKAGE PROTEIN 1"/>
    <property type="match status" value="1"/>
</dbReference>
<dbReference type="PANTHER" id="PTHR34154">
    <property type="entry name" value="ALKALI-SENSITIVE LINKAGE PROTEIN 1"/>
    <property type="match status" value="1"/>
</dbReference>